<dbReference type="FunCoup" id="A0A6J0BUR0">
    <property type="interactions" value="1092"/>
</dbReference>
<evidence type="ECO:0000313" key="4">
    <source>
        <dbReference type="Proteomes" id="UP000829291"/>
    </source>
</evidence>
<dbReference type="GO" id="GO:0016740">
    <property type="term" value="F:transferase activity"/>
    <property type="evidence" value="ECO:0007669"/>
    <property type="project" value="UniProtKB-KW"/>
</dbReference>
<dbReference type="KEGG" id="nlo:107222765"/>
<dbReference type="GeneID" id="107222765"/>
<evidence type="ECO:0000313" key="5">
    <source>
        <dbReference type="RefSeq" id="XP_015517753.1"/>
    </source>
</evidence>
<dbReference type="InterPro" id="IPR029426">
    <property type="entry name" value="FAM86_N"/>
</dbReference>
<keyword evidence="2" id="KW-0808">Transferase</keyword>
<name>A0A6J0BUR0_NEOLC</name>
<dbReference type="Gene3D" id="3.40.50.150">
    <property type="entry name" value="Vaccinia Virus protein VP39"/>
    <property type="match status" value="1"/>
</dbReference>
<keyword evidence="4" id="KW-1185">Reference proteome</keyword>
<reference evidence="5" key="1">
    <citation type="submission" date="2025-08" db="UniProtKB">
        <authorList>
            <consortium name="RefSeq"/>
        </authorList>
    </citation>
    <scope>IDENTIFICATION</scope>
    <source>
        <tissue evidence="5">Thorax and Abdomen</tissue>
    </source>
</reference>
<evidence type="ECO:0000256" key="2">
    <source>
        <dbReference type="ARBA" id="ARBA00022679"/>
    </source>
</evidence>
<evidence type="ECO:0000256" key="1">
    <source>
        <dbReference type="ARBA" id="ARBA00005511"/>
    </source>
</evidence>
<dbReference type="SUPFAM" id="SSF53335">
    <property type="entry name" value="S-adenosyl-L-methionine-dependent methyltransferases"/>
    <property type="match status" value="1"/>
</dbReference>
<dbReference type="PANTHER" id="PTHR14614">
    <property type="entry name" value="HEPATOCELLULAR CARCINOMA-ASSOCIATED ANTIGEN"/>
    <property type="match status" value="1"/>
</dbReference>
<feature type="domain" description="FAM86 N-terminal" evidence="3">
    <location>
        <begin position="12"/>
        <end position="97"/>
    </location>
</feature>
<evidence type="ECO:0000259" key="3">
    <source>
        <dbReference type="Pfam" id="PF14904"/>
    </source>
</evidence>
<dbReference type="InterPro" id="IPR019410">
    <property type="entry name" value="Methyltransf_16"/>
</dbReference>
<dbReference type="RefSeq" id="XP_015517753.1">
    <property type="nucleotide sequence ID" value="XM_015662267.2"/>
</dbReference>
<dbReference type="Pfam" id="PF14904">
    <property type="entry name" value="FAM86"/>
    <property type="match status" value="1"/>
</dbReference>
<dbReference type="InterPro" id="IPR029063">
    <property type="entry name" value="SAM-dependent_MTases_sf"/>
</dbReference>
<proteinExistence type="inferred from homology"/>
<accession>A0A6J0BUR0</accession>
<organism evidence="5">
    <name type="scientific">Neodiprion lecontei</name>
    <name type="common">Redheaded pine sawfly</name>
    <dbReference type="NCBI Taxonomy" id="441921"/>
    <lineage>
        <taxon>Eukaryota</taxon>
        <taxon>Metazoa</taxon>
        <taxon>Ecdysozoa</taxon>
        <taxon>Arthropoda</taxon>
        <taxon>Hexapoda</taxon>
        <taxon>Insecta</taxon>
        <taxon>Pterygota</taxon>
        <taxon>Neoptera</taxon>
        <taxon>Endopterygota</taxon>
        <taxon>Hymenoptera</taxon>
        <taxon>Tenthredinoidea</taxon>
        <taxon>Diprionidae</taxon>
        <taxon>Diprioninae</taxon>
        <taxon>Neodiprion</taxon>
    </lineage>
</organism>
<dbReference type="Proteomes" id="UP000829291">
    <property type="component" value="Chromosome 4"/>
</dbReference>
<comment type="similarity">
    <text evidence="1">Belongs to the class I-like SAM-binding methyltransferase superfamily. EEF2KMT family.</text>
</comment>
<dbReference type="GO" id="GO:0032991">
    <property type="term" value="C:protein-containing complex"/>
    <property type="evidence" value="ECO:0007669"/>
    <property type="project" value="TreeGrafter"/>
</dbReference>
<dbReference type="PANTHER" id="PTHR14614:SF130">
    <property type="entry name" value="PROTEIN-LYSINE N-METHYLTRANSFERASE EEF2KMT"/>
    <property type="match status" value="1"/>
</dbReference>
<dbReference type="OrthoDB" id="194386at2759"/>
<dbReference type="InParanoid" id="A0A6J0BUR0"/>
<gene>
    <name evidence="5" type="primary">LOC107222765</name>
</gene>
<dbReference type="Pfam" id="PF10294">
    <property type="entry name" value="Methyltransf_16"/>
    <property type="match status" value="2"/>
</dbReference>
<dbReference type="AlphaFoldDB" id="A0A6J0BUR0"/>
<sequence length="360" mass="40886">MEERGNIDLNFVQRQFLACTPINKLRWNNFRNDTTAEIIEAMTPEMQRKILEKTVNTELVKKYPMKRSYQKSFLKRLINELENHCNEVHDEMYSTYCSLVSSDDGESSTQYRHFLYNENPTCTNAITLQESVSIVSLGTTGLCTWQAGLGLAEWCMENKELLRGRKILELGCGVGLTGLAIIRSCAPKEYIFSDFHPAVLTMLCKNIHINFPTDNDSLSNCYEDESNINLKMHHNGVNIDVRCLPWENINDGSNKTACIPVDAEIILAADVLYDDSCFHSLASALNHLLATNGTYAVVAATIRNADTISKFTEILGVHDLVYHEMKLPKREHFIRTDDTPIRMMKIVNSSFTVNEDNVKL</sequence>
<protein>
    <submittedName>
        <fullName evidence="5">Protein-lysine N-methyltransferase EEF2KMT</fullName>
    </submittedName>
</protein>